<comment type="caution">
    <text evidence="1">The sequence shown here is derived from an EMBL/GenBank/DDBJ whole genome shotgun (WGS) entry which is preliminary data.</text>
</comment>
<dbReference type="OrthoDB" id="8194903at2759"/>
<keyword evidence="2" id="KW-1185">Reference proteome</keyword>
<reference evidence="1" key="1">
    <citation type="submission" date="2021-02" db="EMBL/GenBank/DDBJ databases">
        <authorList>
            <person name="Nowell W R."/>
        </authorList>
    </citation>
    <scope>NUCLEOTIDE SEQUENCE</scope>
    <source>
        <strain evidence="1">Ploen Becks lab</strain>
    </source>
</reference>
<proteinExistence type="predicted"/>
<protein>
    <submittedName>
        <fullName evidence="1">Uncharacterized protein</fullName>
    </submittedName>
</protein>
<dbReference type="AlphaFoldDB" id="A0A814IMA7"/>
<dbReference type="EMBL" id="CAJNOC010004577">
    <property type="protein sequence ID" value="CAF1026554.1"/>
    <property type="molecule type" value="Genomic_DNA"/>
</dbReference>
<dbReference type="Proteomes" id="UP000663879">
    <property type="component" value="Unassembled WGS sequence"/>
</dbReference>
<gene>
    <name evidence="1" type="ORF">OXX778_LOCUS17647</name>
</gene>
<accession>A0A814IMA7</accession>
<organism evidence="1 2">
    <name type="scientific">Brachionus calyciflorus</name>
    <dbReference type="NCBI Taxonomy" id="104777"/>
    <lineage>
        <taxon>Eukaryota</taxon>
        <taxon>Metazoa</taxon>
        <taxon>Spiralia</taxon>
        <taxon>Gnathifera</taxon>
        <taxon>Rotifera</taxon>
        <taxon>Eurotatoria</taxon>
        <taxon>Monogononta</taxon>
        <taxon>Pseudotrocha</taxon>
        <taxon>Ploima</taxon>
        <taxon>Brachionidae</taxon>
        <taxon>Brachionus</taxon>
    </lineage>
</organism>
<evidence type="ECO:0000313" key="2">
    <source>
        <dbReference type="Proteomes" id="UP000663879"/>
    </source>
</evidence>
<evidence type="ECO:0000313" key="1">
    <source>
        <dbReference type="EMBL" id="CAF1026554.1"/>
    </source>
</evidence>
<sequence>MVPESSLGLIEQNLSLDNSVETKNEDINITENFDFFSENDTEIESDYYLKESEISGDNIDEIELDNKIIYLQIKMTRSEFINLFEATTDKMALPESNRNVLYNFIQLLLPSDSNIPKSYYLLKKDIKFDSISSSLLCSFCKNDIDIVKYKDKRLVKNCITETCSNFKRRISRKNSIKLFNANIEDQIKNILNNNFDTIFKYQEKIRSLKQDTIVDISSGEKFNYSPDTISLILFIDSVNYTKSNNFSQWFLLSQIVELPPILRGSYENIIFHSSWSGPQFDFNFWFKNYNQNVIELLDKGIEWSNEKINIAIHGFISDAPARSKACNCVQFNGYFRCIKCFHPGKGINRVIVYPTLPNILNRTASNYSNQVRLSLEQNVNIEGIKGFSYLSKMITLPDDICALLNKQMTYFTRLNEFETKHLFENLKLINYDLENETLFRSHRATTSTFELHSFEYDQKFESLNNHTVEYLVDDRKFIGKIVAFFEIRQSCMALVQMFRQSKRDDFF</sequence>
<name>A0A814IMA7_9BILA</name>